<dbReference type="PANTHER" id="PTHR34109">
    <property type="entry name" value="BNAUNNG04460D PROTEIN-RELATED"/>
    <property type="match status" value="1"/>
</dbReference>
<dbReference type="PANTHER" id="PTHR34109:SF1">
    <property type="entry name" value="VOC DOMAIN-CONTAINING PROTEIN"/>
    <property type="match status" value="1"/>
</dbReference>
<gene>
    <name evidence="2" type="ORF">LNKW23_06210</name>
</gene>
<evidence type="ECO:0000313" key="2">
    <source>
        <dbReference type="EMBL" id="GMG81408.1"/>
    </source>
</evidence>
<feature type="domain" description="Glyoxalase/fosfomycin resistance/dioxygenase" evidence="1">
    <location>
        <begin position="14"/>
        <end position="122"/>
    </location>
</feature>
<dbReference type="Pfam" id="PF00903">
    <property type="entry name" value="Glyoxalase"/>
    <property type="match status" value="1"/>
</dbReference>
<keyword evidence="3" id="KW-1185">Reference proteome</keyword>
<sequence length="132" mass="14353">MPAPRPYRTLSPYLAVPEAEAVAAFAREVFDAETVAGPVYAEDDGRLLHLALRIGDSVVLLGCPPDPQQRMTAMLHLYVEDCTASFLRAIAAGGREMMAPADQFYGDRAAGIYDMAGNLWWIAQRLPEAAEA</sequence>
<comment type="caution">
    <text evidence="2">The sequence shown here is derived from an EMBL/GenBank/DDBJ whole genome shotgun (WGS) entry which is preliminary data.</text>
</comment>
<dbReference type="SUPFAM" id="SSF54593">
    <property type="entry name" value="Glyoxalase/Bleomycin resistance protein/Dihydroxybiphenyl dioxygenase"/>
    <property type="match status" value="1"/>
</dbReference>
<evidence type="ECO:0000313" key="3">
    <source>
        <dbReference type="Proteomes" id="UP001239909"/>
    </source>
</evidence>
<organism evidence="2 3">
    <name type="scientific">Paralimibaculum aggregatum</name>
    <dbReference type="NCBI Taxonomy" id="3036245"/>
    <lineage>
        <taxon>Bacteria</taxon>
        <taxon>Pseudomonadati</taxon>
        <taxon>Pseudomonadota</taxon>
        <taxon>Alphaproteobacteria</taxon>
        <taxon>Rhodobacterales</taxon>
        <taxon>Paracoccaceae</taxon>
        <taxon>Paralimibaculum</taxon>
    </lineage>
</organism>
<dbReference type="RefSeq" id="WP_285670063.1">
    <property type="nucleotide sequence ID" value="NZ_BSYI01000003.1"/>
</dbReference>
<proteinExistence type="predicted"/>
<dbReference type="InterPro" id="IPR004360">
    <property type="entry name" value="Glyas_Fos-R_dOase_dom"/>
</dbReference>
<dbReference type="Gene3D" id="3.30.720.110">
    <property type="match status" value="1"/>
</dbReference>
<reference evidence="2 3" key="1">
    <citation type="submission" date="2023-04" db="EMBL/GenBank/DDBJ databases">
        <title>Marinoamorphus aggregata gen. nov., sp. Nov., isolate from tissue of brittle star Ophioplocus japonicus.</title>
        <authorList>
            <person name="Kawano K."/>
            <person name="Sawayama S."/>
            <person name="Nakagawa S."/>
        </authorList>
    </citation>
    <scope>NUCLEOTIDE SEQUENCE [LARGE SCALE GENOMIC DNA]</scope>
    <source>
        <strain evidence="2 3">NKW23</strain>
    </source>
</reference>
<dbReference type="Proteomes" id="UP001239909">
    <property type="component" value="Unassembled WGS sequence"/>
</dbReference>
<evidence type="ECO:0000259" key="1">
    <source>
        <dbReference type="Pfam" id="PF00903"/>
    </source>
</evidence>
<protein>
    <submittedName>
        <fullName evidence="2">VOC family protein</fullName>
    </submittedName>
</protein>
<dbReference type="EMBL" id="BSYI01000003">
    <property type="protein sequence ID" value="GMG81408.1"/>
    <property type="molecule type" value="Genomic_DNA"/>
</dbReference>
<accession>A0ABQ6LDH3</accession>
<dbReference type="Gene3D" id="3.30.720.120">
    <property type="match status" value="1"/>
</dbReference>
<name>A0ABQ6LDH3_9RHOB</name>
<dbReference type="InterPro" id="IPR029068">
    <property type="entry name" value="Glyas_Bleomycin-R_OHBP_Dase"/>
</dbReference>